<dbReference type="GO" id="GO:0016810">
    <property type="term" value="F:hydrolase activity, acting on carbon-nitrogen (but not peptide) bonds"/>
    <property type="evidence" value="ECO:0007669"/>
    <property type="project" value="InterPro"/>
</dbReference>
<evidence type="ECO:0000313" key="2">
    <source>
        <dbReference type="EMBL" id="QUL98655.1"/>
    </source>
</evidence>
<evidence type="ECO:0000259" key="1">
    <source>
        <dbReference type="PROSITE" id="PS51677"/>
    </source>
</evidence>
<dbReference type="InterPro" id="IPR050248">
    <property type="entry name" value="Polysacc_deacetylase_ArnD"/>
</dbReference>
<protein>
    <submittedName>
        <fullName evidence="2">Polysaccharide deacetylase family protein</fullName>
    </submittedName>
</protein>
<dbReference type="Gene3D" id="3.20.20.370">
    <property type="entry name" value="Glycoside hydrolase/deacetylase"/>
    <property type="match status" value="1"/>
</dbReference>
<dbReference type="PROSITE" id="PS51677">
    <property type="entry name" value="NODB"/>
    <property type="match status" value="1"/>
</dbReference>
<gene>
    <name evidence="2" type="ORF">IMF26_00750</name>
</gene>
<reference evidence="2" key="2">
    <citation type="journal article" date="2023" name="Biology">
        <title>Prokaryotic Life Associated with Coal-Fire Gas Vents Revealed by Metagenomics.</title>
        <authorList>
            <person name="Kadnikov V.V."/>
            <person name="Mardanov A.V."/>
            <person name="Beletsky A.V."/>
            <person name="Karnachuk O.V."/>
            <person name="Ravin N.V."/>
        </authorList>
    </citation>
    <scope>NUCLEOTIDE SEQUENCE</scope>
    <source>
        <strain evidence="2">Bu02</strain>
    </source>
</reference>
<accession>A0AAT9LFQ4</accession>
<proteinExistence type="predicted"/>
<dbReference type="EMBL" id="CP062796">
    <property type="protein sequence ID" value="QUL98655.1"/>
    <property type="molecule type" value="Genomic_DNA"/>
</dbReference>
<feature type="domain" description="NodB homology" evidence="1">
    <location>
        <begin position="55"/>
        <end position="235"/>
    </location>
</feature>
<dbReference type="SUPFAM" id="SSF88713">
    <property type="entry name" value="Glycoside hydrolase/deacetylase"/>
    <property type="match status" value="1"/>
</dbReference>
<dbReference type="KEGG" id="fcz:IMF26_00750"/>
<name>A0AAT9LFQ4_9FIRM</name>
<organism evidence="2">
    <name type="scientific">Candidatus Fermentithermobacillus carboniphilus</name>
    <dbReference type="NCBI Taxonomy" id="3085328"/>
    <lineage>
        <taxon>Bacteria</taxon>
        <taxon>Bacillati</taxon>
        <taxon>Bacillota</taxon>
        <taxon>Candidatus Fermentithermobacillia</taxon>
        <taxon>Candidatus Fermentithermobacillales</taxon>
        <taxon>Candidatus Fermentithermobacillaceae</taxon>
        <taxon>Candidatus Fermentithermobacillus</taxon>
    </lineage>
</organism>
<dbReference type="GO" id="GO:0005975">
    <property type="term" value="P:carbohydrate metabolic process"/>
    <property type="evidence" value="ECO:0007669"/>
    <property type="project" value="InterPro"/>
</dbReference>
<dbReference type="InterPro" id="IPR011330">
    <property type="entry name" value="Glyco_hydro/deAcase_b/a-brl"/>
</dbReference>
<sequence length="245" mass="27169">MLIYLKPKTRQKMLLVTAFFLVLLGARMGAVVQRGPDRGVTAKIAPLTQVNTSEPQIGVIVDVSDATPEEVRKCLSTLESLAVKATWFFSGTFVEAQSDVVKEILDKGHEFGLKGTDEKPMDRLEATDIKDRIMRSRKAFEKANIEPAPFLYPPQGRFSEKLLSVAFEEGYQGLKPGVDGKVMKGKEEDAGKRLADSMRPGDIFIIRVSRKGMVPEKRYLESLSKHLKDHGLSMVGMSTLVKGVK</sequence>
<dbReference type="Pfam" id="PF01522">
    <property type="entry name" value="Polysacc_deac_1"/>
    <property type="match status" value="1"/>
</dbReference>
<dbReference type="InterPro" id="IPR002509">
    <property type="entry name" value="NODB_dom"/>
</dbReference>
<dbReference type="AlphaFoldDB" id="A0AAT9LFQ4"/>
<reference evidence="2" key="1">
    <citation type="submission" date="2020-10" db="EMBL/GenBank/DDBJ databases">
        <authorList>
            <person name="Kadnikov V."/>
            <person name="Beletsky A.V."/>
            <person name="Mardanov A.V."/>
            <person name="Karnachuk O.V."/>
            <person name="Ravin N.V."/>
        </authorList>
    </citation>
    <scope>NUCLEOTIDE SEQUENCE</scope>
    <source>
        <strain evidence="2">Bu02</strain>
    </source>
</reference>
<dbReference type="PANTHER" id="PTHR10587">
    <property type="entry name" value="GLYCOSYL TRANSFERASE-RELATED"/>
    <property type="match status" value="1"/>
</dbReference>